<dbReference type="AlphaFoldDB" id="A0A3B0UHD3"/>
<accession>A0A3B0UHD3</accession>
<sequence>MVFPNLQNSSFPRAKKIIATYFLGSCGVSITFTNLERLIFCSTFKHSSGKLLDGAFLRAKLSG</sequence>
<dbReference type="EMBL" id="UOEQ01000551">
    <property type="protein sequence ID" value="VAW24717.1"/>
    <property type="molecule type" value="Genomic_DNA"/>
</dbReference>
<gene>
    <name evidence="1" type="ORF">MNBD_ALPHA11-817</name>
</gene>
<evidence type="ECO:0000313" key="1">
    <source>
        <dbReference type="EMBL" id="VAW24717.1"/>
    </source>
</evidence>
<organism evidence="1">
    <name type="scientific">hydrothermal vent metagenome</name>
    <dbReference type="NCBI Taxonomy" id="652676"/>
    <lineage>
        <taxon>unclassified sequences</taxon>
        <taxon>metagenomes</taxon>
        <taxon>ecological metagenomes</taxon>
    </lineage>
</organism>
<name>A0A3B0UHD3_9ZZZZ</name>
<reference evidence="1" key="1">
    <citation type="submission" date="2018-06" db="EMBL/GenBank/DDBJ databases">
        <authorList>
            <person name="Zhirakovskaya E."/>
        </authorList>
    </citation>
    <scope>NUCLEOTIDE SEQUENCE</scope>
</reference>
<protein>
    <submittedName>
        <fullName evidence="1">Uncharacterized protein</fullName>
    </submittedName>
</protein>
<proteinExistence type="predicted"/>